<evidence type="ECO:0000313" key="3">
    <source>
        <dbReference type="Proteomes" id="UP000014500"/>
    </source>
</evidence>
<evidence type="ECO:0000313" key="2">
    <source>
        <dbReference type="EnsemblMetazoa" id="SMAR004934-PA"/>
    </source>
</evidence>
<reference evidence="2" key="2">
    <citation type="submission" date="2015-02" db="UniProtKB">
        <authorList>
            <consortium name="EnsemblMetazoa"/>
        </authorList>
    </citation>
    <scope>IDENTIFICATION</scope>
</reference>
<dbReference type="EnsemblMetazoa" id="SMAR004934-RA">
    <property type="protein sequence ID" value="SMAR004934-PA"/>
    <property type="gene ID" value="SMAR004934"/>
</dbReference>
<dbReference type="Proteomes" id="UP000014500">
    <property type="component" value="Unassembled WGS sequence"/>
</dbReference>
<accession>T1IUV2</accession>
<feature type="transmembrane region" description="Helical" evidence="1">
    <location>
        <begin position="56"/>
        <end position="82"/>
    </location>
</feature>
<sequence>MSCWRWTFSFDELFYNATTRSLTYNLSGQVYELGNYNTSTADHIVLCIPPSLDPEYYFFDVITVCTCSFSILYLMAAFVLHLTSSSRTKVGHDVKPIILISSVNSVLGDPAGMRNDWLIQVFGLGGDAVFNFVNLLFSILTVINVRKARRSIGNLNASGINKSILRIGMNILIISGFSFICGLISRSLREINYLLPL</sequence>
<dbReference type="EMBL" id="AFFK01019630">
    <property type="status" value="NOT_ANNOTATED_CDS"/>
    <property type="molecule type" value="Genomic_DNA"/>
</dbReference>
<keyword evidence="3" id="KW-1185">Reference proteome</keyword>
<name>T1IUV2_STRMM</name>
<keyword evidence="1" id="KW-0472">Membrane</keyword>
<reference evidence="3" key="1">
    <citation type="submission" date="2011-05" db="EMBL/GenBank/DDBJ databases">
        <authorList>
            <person name="Richards S.R."/>
            <person name="Qu J."/>
            <person name="Jiang H."/>
            <person name="Jhangiani S.N."/>
            <person name="Agravi P."/>
            <person name="Goodspeed R."/>
            <person name="Gross S."/>
            <person name="Mandapat C."/>
            <person name="Jackson L."/>
            <person name="Mathew T."/>
            <person name="Pu L."/>
            <person name="Thornton R."/>
            <person name="Saada N."/>
            <person name="Wilczek-Boney K.B."/>
            <person name="Lee S."/>
            <person name="Kovar C."/>
            <person name="Wu Y."/>
            <person name="Scherer S.E."/>
            <person name="Worley K.C."/>
            <person name="Muzny D.M."/>
            <person name="Gibbs R."/>
        </authorList>
    </citation>
    <scope>NUCLEOTIDE SEQUENCE</scope>
    <source>
        <strain evidence="3">Brora</strain>
    </source>
</reference>
<feature type="transmembrane region" description="Helical" evidence="1">
    <location>
        <begin position="117"/>
        <end position="143"/>
    </location>
</feature>
<evidence type="ECO:0000256" key="1">
    <source>
        <dbReference type="SAM" id="Phobius"/>
    </source>
</evidence>
<organism evidence="2 3">
    <name type="scientific">Strigamia maritima</name>
    <name type="common">European centipede</name>
    <name type="synonym">Geophilus maritimus</name>
    <dbReference type="NCBI Taxonomy" id="126957"/>
    <lineage>
        <taxon>Eukaryota</taxon>
        <taxon>Metazoa</taxon>
        <taxon>Ecdysozoa</taxon>
        <taxon>Arthropoda</taxon>
        <taxon>Myriapoda</taxon>
        <taxon>Chilopoda</taxon>
        <taxon>Pleurostigmophora</taxon>
        <taxon>Geophilomorpha</taxon>
        <taxon>Linotaeniidae</taxon>
        <taxon>Strigamia</taxon>
    </lineage>
</organism>
<dbReference type="AlphaFoldDB" id="T1IUV2"/>
<dbReference type="HOGENOM" id="CLU_1387375_0_0_1"/>
<keyword evidence="1" id="KW-0812">Transmembrane</keyword>
<keyword evidence="1" id="KW-1133">Transmembrane helix</keyword>
<proteinExistence type="predicted"/>
<dbReference type="PhylomeDB" id="T1IUV2"/>
<protein>
    <submittedName>
        <fullName evidence="2">Uncharacterized protein</fullName>
    </submittedName>
</protein>
<feature type="transmembrane region" description="Helical" evidence="1">
    <location>
        <begin position="164"/>
        <end position="185"/>
    </location>
</feature>